<proteinExistence type="inferred from homology"/>
<evidence type="ECO:0000256" key="5">
    <source>
        <dbReference type="ARBA" id="ARBA00022840"/>
    </source>
</evidence>
<dbReference type="EMBL" id="CP025198">
    <property type="protein sequence ID" value="AXE39197.1"/>
    <property type="molecule type" value="Genomic_DNA"/>
</dbReference>
<dbReference type="InterPro" id="IPR036615">
    <property type="entry name" value="Mur_ligase_C_dom_sf"/>
</dbReference>
<protein>
    <recommendedName>
        <fullName evidence="10 11">UDP-N-acetylmuramoyl-tripeptide--D-alanyl-D-alanine ligase</fullName>
        <ecNumber evidence="10 11">6.3.2.10</ecNumber>
    </recommendedName>
    <alternativeName>
        <fullName evidence="10">D-alanyl-D-alanine-adding enzyme</fullName>
    </alternativeName>
</protein>
<keyword evidence="9 10" id="KW-0961">Cell wall biogenesis/degradation</keyword>
<keyword evidence="3 10" id="KW-0132">Cell division</keyword>
<dbReference type="Pfam" id="PF08245">
    <property type="entry name" value="Mur_ligase_M"/>
    <property type="match status" value="1"/>
</dbReference>
<dbReference type="InterPro" id="IPR035911">
    <property type="entry name" value="MurE/MurF_N"/>
</dbReference>
<evidence type="ECO:0000256" key="2">
    <source>
        <dbReference type="ARBA" id="ARBA00022598"/>
    </source>
</evidence>
<dbReference type="HAMAP" id="MF_02019">
    <property type="entry name" value="MurF"/>
    <property type="match status" value="1"/>
</dbReference>
<feature type="binding site" evidence="10">
    <location>
        <begin position="112"/>
        <end position="118"/>
    </location>
    <ligand>
        <name>ATP</name>
        <dbReference type="ChEBI" id="CHEBI:30616"/>
    </ligand>
</feature>
<dbReference type="NCBIfam" id="TIGR01143">
    <property type="entry name" value="murF"/>
    <property type="match status" value="1"/>
</dbReference>
<dbReference type="SUPFAM" id="SSF53244">
    <property type="entry name" value="MurD-like peptide ligases, peptide-binding domain"/>
    <property type="match status" value="1"/>
</dbReference>
<dbReference type="GO" id="GO:0005737">
    <property type="term" value="C:cytoplasm"/>
    <property type="evidence" value="ECO:0007669"/>
    <property type="project" value="UniProtKB-SubCell"/>
</dbReference>
<dbReference type="SUPFAM" id="SSF63418">
    <property type="entry name" value="MurE/MurF N-terminal domain"/>
    <property type="match status" value="1"/>
</dbReference>
<sequence length="487" mass="49633">MRISTTQALAAAIGAGLEGEPQTEVGPDVVIDTRKAGPGSLFVAMPGERVDGHDFTPAAERAGASAVLATRTTEARIPHLIVADTRQGLTDLARRAVARERSRGMRAIALTGSSGKTSTKDILAQLLEPAGPTISPVGSFNNEIGVPLTACGVDAGTDFLISEMGARGKGHISWLTSIVPPDVAMVLNVGTAHLGEFGSREAIAEAKGEIVEGLGAGGWAVLNAEDHRVAAMASRTRGQIAWFSADGAHSHPGAGIEVSARDITADSLQRHSFTLRVRAAGRTTEHPVALRTMGAHQVANAVAAAAAATCCGVEPESVAASLSAATSRSPWRMELDERDDGLVVVNDCYNANPDSMAAALTALEGVLRARREADPATRGVALLGDMLELGDSSAGLHRQAGLQAARAGFDLVLCVGAHAGDLAAGAGEGGAATRIVEPGDAVAATTWTGHDVVLVKASRALALETVAQELLNDAGHGSGTVGEGGRA</sequence>
<keyword evidence="16" id="KW-1185">Reference proteome</keyword>
<accession>A0A344UV99</accession>
<dbReference type="UniPathway" id="UPA00219"/>
<dbReference type="GO" id="GO:0008766">
    <property type="term" value="F:UDP-N-acetylmuramoylalanyl-D-glutamyl-2,6-diaminopimelate-D-alanyl-D-alanine ligase activity"/>
    <property type="evidence" value="ECO:0007669"/>
    <property type="project" value="RHEA"/>
</dbReference>
<evidence type="ECO:0000256" key="8">
    <source>
        <dbReference type="ARBA" id="ARBA00023306"/>
    </source>
</evidence>
<evidence type="ECO:0000313" key="15">
    <source>
        <dbReference type="EMBL" id="AXE39197.1"/>
    </source>
</evidence>
<keyword evidence="6 10" id="KW-0133">Cell shape</keyword>
<dbReference type="GO" id="GO:0008360">
    <property type="term" value="P:regulation of cell shape"/>
    <property type="evidence" value="ECO:0007669"/>
    <property type="project" value="UniProtKB-KW"/>
</dbReference>
<evidence type="ECO:0000256" key="1">
    <source>
        <dbReference type="ARBA" id="ARBA00022490"/>
    </source>
</evidence>
<dbReference type="AlphaFoldDB" id="A0A344UV99"/>
<keyword evidence="2 10" id="KW-0436">Ligase</keyword>
<keyword evidence="5 10" id="KW-0067">ATP-binding</keyword>
<evidence type="ECO:0000256" key="10">
    <source>
        <dbReference type="HAMAP-Rule" id="MF_02019"/>
    </source>
</evidence>
<dbReference type="Proteomes" id="UP000251995">
    <property type="component" value="Chromosome"/>
</dbReference>
<dbReference type="Gene3D" id="3.40.1390.10">
    <property type="entry name" value="MurE/MurF, N-terminal domain"/>
    <property type="match status" value="1"/>
</dbReference>
<evidence type="ECO:0000256" key="3">
    <source>
        <dbReference type="ARBA" id="ARBA00022618"/>
    </source>
</evidence>
<dbReference type="InterPro" id="IPR005863">
    <property type="entry name" value="UDP-N-AcMur_synth"/>
</dbReference>
<comment type="catalytic activity">
    <reaction evidence="10 11">
        <text>D-alanyl-D-alanine + UDP-N-acetyl-alpha-D-muramoyl-L-alanyl-gamma-D-glutamyl-meso-2,6-diaminopimelate + ATP = UDP-N-acetyl-alpha-D-muramoyl-L-alanyl-gamma-D-glutamyl-meso-2,6-diaminopimeloyl-D-alanyl-D-alanine + ADP + phosphate + H(+)</text>
        <dbReference type="Rhea" id="RHEA:28374"/>
        <dbReference type="ChEBI" id="CHEBI:15378"/>
        <dbReference type="ChEBI" id="CHEBI:30616"/>
        <dbReference type="ChEBI" id="CHEBI:43474"/>
        <dbReference type="ChEBI" id="CHEBI:57822"/>
        <dbReference type="ChEBI" id="CHEBI:61386"/>
        <dbReference type="ChEBI" id="CHEBI:83905"/>
        <dbReference type="ChEBI" id="CHEBI:456216"/>
        <dbReference type="EC" id="6.3.2.10"/>
    </reaction>
</comment>
<evidence type="ECO:0000256" key="9">
    <source>
        <dbReference type="ARBA" id="ARBA00023316"/>
    </source>
</evidence>
<feature type="domain" description="Mur ligase N-terminal catalytic" evidence="12">
    <location>
        <begin position="29"/>
        <end position="92"/>
    </location>
</feature>
<comment type="subcellular location">
    <subcellularLocation>
        <location evidence="10 11">Cytoplasm</location>
    </subcellularLocation>
</comment>
<keyword evidence="7 10" id="KW-0573">Peptidoglycan synthesis</keyword>
<feature type="domain" description="Mur ligase C-terminal" evidence="13">
    <location>
        <begin position="332"/>
        <end position="459"/>
    </location>
</feature>
<dbReference type="OrthoDB" id="9800958at2"/>
<dbReference type="InterPro" id="IPR036565">
    <property type="entry name" value="Mur-like_cat_sf"/>
</dbReference>
<keyword evidence="1 10" id="KW-0963">Cytoplasm</keyword>
<keyword evidence="4 10" id="KW-0547">Nucleotide-binding</keyword>
<evidence type="ECO:0000256" key="6">
    <source>
        <dbReference type="ARBA" id="ARBA00022960"/>
    </source>
</evidence>
<keyword evidence="8 10" id="KW-0131">Cell cycle</keyword>
<evidence type="ECO:0000256" key="4">
    <source>
        <dbReference type="ARBA" id="ARBA00022741"/>
    </source>
</evidence>
<comment type="pathway">
    <text evidence="10 11">Cell wall biogenesis; peptidoglycan biosynthesis.</text>
</comment>
<evidence type="ECO:0000259" key="14">
    <source>
        <dbReference type="Pfam" id="PF08245"/>
    </source>
</evidence>
<evidence type="ECO:0000313" key="16">
    <source>
        <dbReference type="Proteomes" id="UP000251995"/>
    </source>
</evidence>
<dbReference type="RefSeq" id="WP_114045111.1">
    <property type="nucleotide sequence ID" value="NZ_CP025198.1"/>
</dbReference>
<evidence type="ECO:0000256" key="11">
    <source>
        <dbReference type="RuleBase" id="RU004136"/>
    </source>
</evidence>
<dbReference type="PANTHER" id="PTHR43024">
    <property type="entry name" value="UDP-N-ACETYLMURAMOYL-TRIPEPTIDE--D-ALANYL-D-ALANINE LIGASE"/>
    <property type="match status" value="1"/>
</dbReference>
<name>A0A344UV99_9ACTN</name>
<dbReference type="InterPro" id="IPR004101">
    <property type="entry name" value="Mur_ligase_C"/>
</dbReference>
<organism evidence="15 16">
    <name type="scientific">Acidipropionibacterium virtanenii</name>
    <dbReference type="NCBI Taxonomy" id="2057246"/>
    <lineage>
        <taxon>Bacteria</taxon>
        <taxon>Bacillati</taxon>
        <taxon>Actinomycetota</taxon>
        <taxon>Actinomycetes</taxon>
        <taxon>Propionibacteriales</taxon>
        <taxon>Propionibacteriaceae</taxon>
        <taxon>Acidipropionibacterium</taxon>
    </lineage>
</organism>
<gene>
    <name evidence="15" type="primary">murF_2</name>
    <name evidence="10" type="synonym">murF</name>
    <name evidence="15" type="ORF">JS278_02044</name>
</gene>
<dbReference type="GO" id="GO:0005524">
    <property type="term" value="F:ATP binding"/>
    <property type="evidence" value="ECO:0007669"/>
    <property type="project" value="UniProtKB-UniRule"/>
</dbReference>
<dbReference type="PANTHER" id="PTHR43024:SF1">
    <property type="entry name" value="UDP-N-ACETYLMURAMOYL-TRIPEPTIDE--D-ALANYL-D-ALANINE LIGASE"/>
    <property type="match status" value="1"/>
</dbReference>
<evidence type="ECO:0000259" key="12">
    <source>
        <dbReference type="Pfam" id="PF01225"/>
    </source>
</evidence>
<dbReference type="InterPro" id="IPR000713">
    <property type="entry name" value="Mur_ligase_N"/>
</dbReference>
<dbReference type="Pfam" id="PF01225">
    <property type="entry name" value="Mur_ligase"/>
    <property type="match status" value="1"/>
</dbReference>
<evidence type="ECO:0000256" key="7">
    <source>
        <dbReference type="ARBA" id="ARBA00022984"/>
    </source>
</evidence>
<dbReference type="Pfam" id="PF02875">
    <property type="entry name" value="Mur_ligase_C"/>
    <property type="match status" value="1"/>
</dbReference>
<dbReference type="EC" id="6.3.2.10" evidence="10 11"/>
<evidence type="ECO:0000259" key="13">
    <source>
        <dbReference type="Pfam" id="PF02875"/>
    </source>
</evidence>
<comment type="function">
    <text evidence="10 11">Involved in cell wall formation. Catalyzes the final step in the synthesis of UDP-N-acetylmuramoyl-pentapeptide, the precursor of murein.</text>
</comment>
<dbReference type="InterPro" id="IPR051046">
    <property type="entry name" value="MurCDEF_CellWall_CoF430Synth"/>
</dbReference>
<dbReference type="InterPro" id="IPR013221">
    <property type="entry name" value="Mur_ligase_cen"/>
</dbReference>
<dbReference type="Gene3D" id="3.40.1190.10">
    <property type="entry name" value="Mur-like, catalytic domain"/>
    <property type="match status" value="1"/>
</dbReference>
<dbReference type="GO" id="GO:0071555">
    <property type="term" value="P:cell wall organization"/>
    <property type="evidence" value="ECO:0007669"/>
    <property type="project" value="UniProtKB-KW"/>
</dbReference>
<dbReference type="GO" id="GO:0009252">
    <property type="term" value="P:peptidoglycan biosynthetic process"/>
    <property type="evidence" value="ECO:0007669"/>
    <property type="project" value="UniProtKB-UniRule"/>
</dbReference>
<dbReference type="GO" id="GO:0051301">
    <property type="term" value="P:cell division"/>
    <property type="evidence" value="ECO:0007669"/>
    <property type="project" value="UniProtKB-KW"/>
</dbReference>
<feature type="domain" description="Mur ligase central" evidence="14">
    <location>
        <begin position="111"/>
        <end position="308"/>
    </location>
</feature>
<reference evidence="15 16" key="1">
    <citation type="submission" date="2017-12" db="EMBL/GenBank/DDBJ databases">
        <title>The whole genome sequence of the Acidipropionibacterium virtanenii sp. nov. type strain JS278.</title>
        <authorList>
            <person name="Laine P."/>
            <person name="Deptula P."/>
            <person name="Varmanen P."/>
            <person name="Auvinen P."/>
        </authorList>
    </citation>
    <scope>NUCLEOTIDE SEQUENCE [LARGE SCALE GENOMIC DNA]</scope>
    <source>
        <strain evidence="15 16">JS278</strain>
    </source>
</reference>
<dbReference type="SUPFAM" id="SSF53623">
    <property type="entry name" value="MurD-like peptide ligases, catalytic domain"/>
    <property type="match status" value="1"/>
</dbReference>
<comment type="similarity">
    <text evidence="10">Belongs to the MurCDEF family. MurF subfamily.</text>
</comment>
<dbReference type="KEGG" id="acij:JS278_02044"/>
<dbReference type="GO" id="GO:0047480">
    <property type="term" value="F:UDP-N-acetylmuramoyl-tripeptide-D-alanyl-D-alanine ligase activity"/>
    <property type="evidence" value="ECO:0007669"/>
    <property type="project" value="UniProtKB-UniRule"/>
</dbReference>
<dbReference type="Gene3D" id="3.90.190.20">
    <property type="entry name" value="Mur ligase, C-terminal domain"/>
    <property type="match status" value="1"/>
</dbReference>